<name>A0AAV3RXW2_LITER</name>
<dbReference type="Proteomes" id="UP001454036">
    <property type="component" value="Unassembled WGS sequence"/>
</dbReference>
<accession>A0AAV3RXW2</accession>
<dbReference type="Gene3D" id="3.40.50.150">
    <property type="entry name" value="Vaccinia Virus protein VP39"/>
    <property type="match status" value="1"/>
</dbReference>
<reference evidence="5 6" key="1">
    <citation type="submission" date="2024-01" db="EMBL/GenBank/DDBJ databases">
        <title>The complete chloroplast genome sequence of Lithospermum erythrorhizon: insights into the phylogenetic relationship among Boraginaceae species and the maternal lineages of purple gromwells.</title>
        <authorList>
            <person name="Okada T."/>
            <person name="Watanabe K."/>
        </authorList>
    </citation>
    <scope>NUCLEOTIDE SEQUENCE [LARGE SCALE GENOMIC DNA]</scope>
</reference>
<evidence type="ECO:0000256" key="2">
    <source>
        <dbReference type="ARBA" id="ARBA00022679"/>
    </source>
</evidence>
<dbReference type="SUPFAM" id="SSF53335">
    <property type="entry name" value="S-adenosyl-L-methionine-dependent methyltransferases"/>
    <property type="match status" value="1"/>
</dbReference>
<evidence type="ECO:0000259" key="4">
    <source>
        <dbReference type="Pfam" id="PF00891"/>
    </source>
</evidence>
<feature type="domain" description="O-methyltransferase C-terminal" evidence="4">
    <location>
        <begin position="62"/>
        <end position="210"/>
    </location>
</feature>
<evidence type="ECO:0000256" key="3">
    <source>
        <dbReference type="ARBA" id="ARBA00022691"/>
    </source>
</evidence>
<organism evidence="5 6">
    <name type="scientific">Lithospermum erythrorhizon</name>
    <name type="common">Purple gromwell</name>
    <name type="synonym">Lithospermum officinale var. erythrorhizon</name>
    <dbReference type="NCBI Taxonomy" id="34254"/>
    <lineage>
        <taxon>Eukaryota</taxon>
        <taxon>Viridiplantae</taxon>
        <taxon>Streptophyta</taxon>
        <taxon>Embryophyta</taxon>
        <taxon>Tracheophyta</taxon>
        <taxon>Spermatophyta</taxon>
        <taxon>Magnoliopsida</taxon>
        <taxon>eudicotyledons</taxon>
        <taxon>Gunneridae</taxon>
        <taxon>Pentapetalae</taxon>
        <taxon>asterids</taxon>
        <taxon>lamiids</taxon>
        <taxon>Boraginales</taxon>
        <taxon>Boraginaceae</taxon>
        <taxon>Boraginoideae</taxon>
        <taxon>Lithospermeae</taxon>
        <taxon>Lithospermum</taxon>
    </lineage>
</organism>
<proteinExistence type="predicted"/>
<keyword evidence="2" id="KW-0808">Transferase</keyword>
<dbReference type="InterPro" id="IPR001077">
    <property type="entry name" value="COMT_C"/>
</dbReference>
<dbReference type="GO" id="GO:0032259">
    <property type="term" value="P:methylation"/>
    <property type="evidence" value="ECO:0007669"/>
    <property type="project" value="UniProtKB-KW"/>
</dbReference>
<dbReference type="InterPro" id="IPR016461">
    <property type="entry name" value="COMT-like"/>
</dbReference>
<evidence type="ECO:0000313" key="6">
    <source>
        <dbReference type="Proteomes" id="UP001454036"/>
    </source>
</evidence>
<protein>
    <submittedName>
        <fullName evidence="5">Methyltransferase</fullName>
    </submittedName>
</protein>
<comment type="caution">
    <text evidence="5">The sequence shown here is derived from an EMBL/GenBank/DDBJ whole genome shotgun (WGS) entry which is preliminary data.</text>
</comment>
<dbReference type="EMBL" id="BAABME010012738">
    <property type="protein sequence ID" value="GAA0185475.1"/>
    <property type="molecule type" value="Genomic_DNA"/>
</dbReference>
<dbReference type="Pfam" id="PF00891">
    <property type="entry name" value="Methyltransf_2"/>
    <property type="match status" value="1"/>
</dbReference>
<dbReference type="PANTHER" id="PTHR11746">
    <property type="entry name" value="O-METHYLTRANSFERASE"/>
    <property type="match status" value="1"/>
</dbReference>
<keyword evidence="3" id="KW-0949">S-adenosyl-L-methionine</keyword>
<sequence>MVALFVLESSPVMLAPWHELSSRVLINVASAFEGVHGEDVWKYAAKNPAHQRRDGLRCSAFGVRTLVDVGGGNGTTLSALVKAFPWIHGINFDLPHVVSTVGKCDHVVGIAGDMFKSIPKADAIFIKWVLHDWSDDECIQILKNCREAIPKETGKVIIAEAVIDSDEEKNKKQLADVGLMLDMVMMAHTTKGKERTSNEWTSILKAAGFNRLIFKNIEAVQSVILAYP</sequence>
<evidence type="ECO:0000313" key="5">
    <source>
        <dbReference type="EMBL" id="GAA0185475.1"/>
    </source>
</evidence>
<gene>
    <name evidence="5" type="ORF">LIER_32763</name>
</gene>
<dbReference type="GO" id="GO:0008171">
    <property type="term" value="F:O-methyltransferase activity"/>
    <property type="evidence" value="ECO:0007669"/>
    <property type="project" value="InterPro"/>
</dbReference>
<keyword evidence="6" id="KW-1185">Reference proteome</keyword>
<dbReference type="AlphaFoldDB" id="A0AAV3RXW2"/>
<keyword evidence="1 5" id="KW-0489">Methyltransferase</keyword>
<dbReference type="PROSITE" id="PS51683">
    <property type="entry name" value="SAM_OMT_II"/>
    <property type="match status" value="1"/>
</dbReference>
<dbReference type="InterPro" id="IPR029063">
    <property type="entry name" value="SAM-dependent_MTases_sf"/>
</dbReference>
<evidence type="ECO:0000256" key="1">
    <source>
        <dbReference type="ARBA" id="ARBA00022603"/>
    </source>
</evidence>